<dbReference type="Pfam" id="PF17863">
    <property type="entry name" value="AAA_lid_2"/>
    <property type="match status" value="1"/>
</dbReference>
<dbReference type="InterPro" id="IPR027417">
    <property type="entry name" value="P-loop_NTPase"/>
</dbReference>
<accession>A0A6L5Y5L0</accession>
<dbReference type="InterPro" id="IPR041628">
    <property type="entry name" value="ChlI/MoxR_AAA_lid"/>
</dbReference>
<keyword evidence="4" id="KW-1185">Reference proteome</keyword>
<evidence type="ECO:0000259" key="2">
    <source>
        <dbReference type="Pfam" id="PF17863"/>
    </source>
</evidence>
<dbReference type="CDD" id="cd00009">
    <property type="entry name" value="AAA"/>
    <property type="match status" value="1"/>
</dbReference>
<feature type="domain" description="ATPase AAA-3" evidence="1">
    <location>
        <begin position="35"/>
        <end position="165"/>
    </location>
</feature>
<dbReference type="InterPro" id="IPR011703">
    <property type="entry name" value="ATPase_AAA-3"/>
</dbReference>
<dbReference type="Proteomes" id="UP000474676">
    <property type="component" value="Unassembled WGS sequence"/>
</dbReference>
<dbReference type="InterPro" id="IPR050764">
    <property type="entry name" value="CbbQ/NirQ/NorQ/GpvN"/>
</dbReference>
<dbReference type="GO" id="GO:0016887">
    <property type="term" value="F:ATP hydrolysis activity"/>
    <property type="evidence" value="ECO:0007669"/>
    <property type="project" value="InterPro"/>
</dbReference>
<dbReference type="PANTHER" id="PTHR42759:SF5">
    <property type="entry name" value="METHANOL DEHYDROGENASE REGULATOR"/>
    <property type="match status" value="1"/>
</dbReference>
<dbReference type="GO" id="GO:0005524">
    <property type="term" value="F:ATP binding"/>
    <property type="evidence" value="ECO:0007669"/>
    <property type="project" value="InterPro"/>
</dbReference>
<dbReference type="AlphaFoldDB" id="A0A6L5Y5L0"/>
<dbReference type="PIRSF" id="PIRSF002849">
    <property type="entry name" value="AAA_ATPase_chaperone_MoxR_prd"/>
    <property type="match status" value="1"/>
</dbReference>
<dbReference type="PANTHER" id="PTHR42759">
    <property type="entry name" value="MOXR FAMILY PROTEIN"/>
    <property type="match status" value="1"/>
</dbReference>
<evidence type="ECO:0000313" key="3">
    <source>
        <dbReference type="EMBL" id="MST51798.1"/>
    </source>
</evidence>
<proteinExistence type="predicted"/>
<name>A0A6L5Y5L0_9FIRM</name>
<evidence type="ECO:0000259" key="1">
    <source>
        <dbReference type="Pfam" id="PF07726"/>
    </source>
</evidence>
<sequence length="313" mass="34848">MENKIISIQEEVKKAIVGKDEIIRRVMAVIIAGGHILLEDIPGVGKTTLALAFSKAMDLKFNRIQFTPDVVPSDITGFTVYNRQTGAFEYKEGAAMCNVLLADEINRTSSKTQSALLEVMQEGRITVDGQPHAVPEPFLVIATQNPIGTAGTQMLPEAQLDRFMVQLSIGYPDEEAQVNILKDRQVSDPLKQVCPVADRADILALRKVCREVFVHDKIYRYISRLCSETREHPLIRLGVSPRGALAMCGLAQSWALMHGRGYVIPGDVQDIFFDVCRHRIILNGKAQLQNKNEFRILQEVMGAVQPPKAAEWI</sequence>
<feature type="domain" description="ChlI/MoxR AAA lid" evidence="2">
    <location>
        <begin position="228"/>
        <end position="299"/>
    </location>
</feature>
<reference evidence="3 4" key="1">
    <citation type="submission" date="2019-08" db="EMBL/GenBank/DDBJ databases">
        <title>In-depth cultivation of the pig gut microbiome towards novel bacterial diversity and tailored functional studies.</title>
        <authorList>
            <person name="Wylensek D."/>
            <person name="Hitch T.C.A."/>
            <person name="Clavel T."/>
        </authorList>
    </citation>
    <scope>NUCLEOTIDE SEQUENCE [LARGE SCALE GENOMIC DNA]</scope>
    <source>
        <strain evidence="3 4">WCA-MUC-591-APC-3H</strain>
    </source>
</reference>
<evidence type="ECO:0000313" key="4">
    <source>
        <dbReference type="Proteomes" id="UP000474676"/>
    </source>
</evidence>
<comment type="caution">
    <text evidence="3">The sequence shown here is derived from an EMBL/GenBank/DDBJ whole genome shotgun (WGS) entry which is preliminary data.</text>
</comment>
<dbReference type="EMBL" id="VUMZ01000004">
    <property type="protein sequence ID" value="MST51798.1"/>
    <property type="molecule type" value="Genomic_DNA"/>
</dbReference>
<gene>
    <name evidence="3" type="ORF">FYJ64_05660</name>
</gene>
<dbReference type="SUPFAM" id="SSF52540">
    <property type="entry name" value="P-loop containing nucleoside triphosphate hydrolases"/>
    <property type="match status" value="1"/>
</dbReference>
<protein>
    <submittedName>
        <fullName evidence="3">MoxR family ATPase</fullName>
    </submittedName>
</protein>
<dbReference type="Pfam" id="PF07726">
    <property type="entry name" value="AAA_3"/>
    <property type="match status" value="1"/>
</dbReference>
<dbReference type="Gene3D" id="1.10.8.80">
    <property type="entry name" value="Magnesium chelatase subunit I, C-Terminal domain"/>
    <property type="match status" value="1"/>
</dbReference>
<dbReference type="GeneID" id="303114805"/>
<dbReference type="Gene3D" id="3.40.50.300">
    <property type="entry name" value="P-loop containing nucleotide triphosphate hydrolases"/>
    <property type="match status" value="1"/>
</dbReference>
<dbReference type="RefSeq" id="WP_154574240.1">
    <property type="nucleotide sequence ID" value="NZ_VUMZ01000004.1"/>
</dbReference>
<organism evidence="3 4">
    <name type="scientific">Hornefia butyriciproducens</name>
    <dbReference type="NCBI Taxonomy" id="2652293"/>
    <lineage>
        <taxon>Bacteria</taxon>
        <taxon>Bacillati</taxon>
        <taxon>Bacillota</taxon>
        <taxon>Clostridia</taxon>
        <taxon>Peptostreptococcales</taxon>
        <taxon>Anaerovoracaceae</taxon>
        <taxon>Hornefia</taxon>
    </lineage>
</organism>